<dbReference type="InterPro" id="IPR036890">
    <property type="entry name" value="HATPase_C_sf"/>
</dbReference>
<feature type="domain" description="Histidine kinase" evidence="12">
    <location>
        <begin position="251"/>
        <end position="456"/>
    </location>
</feature>
<dbReference type="InterPro" id="IPR003594">
    <property type="entry name" value="HATPase_dom"/>
</dbReference>
<evidence type="ECO:0000259" key="12">
    <source>
        <dbReference type="PROSITE" id="PS50109"/>
    </source>
</evidence>
<gene>
    <name evidence="14" type="ORF">J2S73_001586</name>
</gene>
<dbReference type="EMBL" id="JAUSUL010000002">
    <property type="protein sequence ID" value="MDQ0315129.1"/>
    <property type="molecule type" value="Genomic_DNA"/>
</dbReference>
<dbReference type="InterPro" id="IPR003660">
    <property type="entry name" value="HAMP_dom"/>
</dbReference>
<dbReference type="Gene3D" id="3.30.565.10">
    <property type="entry name" value="Histidine kinase-like ATPase, C-terminal domain"/>
    <property type="match status" value="1"/>
</dbReference>
<dbReference type="InterPro" id="IPR005467">
    <property type="entry name" value="His_kinase_dom"/>
</dbReference>
<dbReference type="GO" id="GO:0000155">
    <property type="term" value="F:phosphorelay sensor kinase activity"/>
    <property type="evidence" value="ECO:0007669"/>
    <property type="project" value="InterPro"/>
</dbReference>
<evidence type="ECO:0000256" key="8">
    <source>
        <dbReference type="ARBA" id="ARBA00022989"/>
    </source>
</evidence>
<dbReference type="EC" id="2.7.13.3" evidence="3"/>
<dbReference type="PRINTS" id="PR00344">
    <property type="entry name" value="BCTRLSENSOR"/>
</dbReference>
<keyword evidence="9" id="KW-0902">Two-component regulatory system</keyword>
<feature type="transmembrane region" description="Helical" evidence="11">
    <location>
        <begin position="12"/>
        <end position="33"/>
    </location>
</feature>
<keyword evidence="15" id="KW-1185">Reference proteome</keyword>
<evidence type="ECO:0000256" key="1">
    <source>
        <dbReference type="ARBA" id="ARBA00000085"/>
    </source>
</evidence>
<dbReference type="InterPro" id="IPR004358">
    <property type="entry name" value="Sig_transdc_His_kin-like_C"/>
</dbReference>
<evidence type="ECO:0000256" key="6">
    <source>
        <dbReference type="ARBA" id="ARBA00022692"/>
    </source>
</evidence>
<comment type="catalytic activity">
    <reaction evidence="1">
        <text>ATP + protein L-histidine = ADP + protein N-phospho-L-histidine.</text>
        <dbReference type="EC" id="2.7.13.3"/>
    </reaction>
</comment>
<dbReference type="PANTHER" id="PTHR45436:SF5">
    <property type="entry name" value="SENSOR HISTIDINE KINASE TRCS"/>
    <property type="match status" value="1"/>
</dbReference>
<dbReference type="SMART" id="SM00387">
    <property type="entry name" value="HATPase_c"/>
    <property type="match status" value="1"/>
</dbReference>
<keyword evidence="10 11" id="KW-0472">Membrane</keyword>
<evidence type="ECO:0000256" key="11">
    <source>
        <dbReference type="SAM" id="Phobius"/>
    </source>
</evidence>
<dbReference type="Gene3D" id="1.10.287.130">
    <property type="match status" value="1"/>
</dbReference>
<dbReference type="InterPro" id="IPR050428">
    <property type="entry name" value="TCS_sensor_his_kinase"/>
</dbReference>
<keyword evidence="6 11" id="KW-0812">Transmembrane</keyword>
<evidence type="ECO:0000256" key="5">
    <source>
        <dbReference type="ARBA" id="ARBA00022679"/>
    </source>
</evidence>
<keyword evidence="4" id="KW-0597">Phosphoprotein</keyword>
<evidence type="ECO:0000256" key="3">
    <source>
        <dbReference type="ARBA" id="ARBA00012438"/>
    </source>
</evidence>
<sequence>MRTRSLARRLLLISAIWSALALLVAGVILVALYRQSVERGFDERLDVYLKTIVAELASGGPPDESNPIGSLGEPRFGLPLSGWYWSVAPADGGPVIQASRSLAGDTLALPDGFPEISLSGEAQTASVTGPGGDPLRVVSRVIALPDGVRYAVTVAGDATEIRADVAAFGTRVALTLIAMGAGLVLAILLQVKVGLKPLERIRSSVQAIRVGEKERLDGDFPREIAPLASELNELLDSHREVVERSRTHVGNLAHALKTPLSVILNEARDSEAPFARKVEEQANAMQVHIAHHLDRARIAAERKVIGSVTPVQPVVDSIARAMRRLYEEKGVLVRASEGSSARFRGDRQDLMELLGNLVDNGCKWARRDVMVDVRDAVDADAGRAMFEIVVEDDGPGLAEGDRERVLQRGRRLDESKPGSGLGLSIVSELVRLYGGSLELKSGSEGGLRVEVRLPGI</sequence>
<dbReference type="AlphaFoldDB" id="A0AAE3VMB5"/>
<evidence type="ECO:0000256" key="7">
    <source>
        <dbReference type="ARBA" id="ARBA00022777"/>
    </source>
</evidence>
<dbReference type="InterPro" id="IPR036097">
    <property type="entry name" value="HisK_dim/P_sf"/>
</dbReference>
<evidence type="ECO:0000313" key="14">
    <source>
        <dbReference type="EMBL" id="MDQ0315129.1"/>
    </source>
</evidence>
<dbReference type="PROSITE" id="PS50885">
    <property type="entry name" value="HAMP"/>
    <property type="match status" value="1"/>
</dbReference>
<dbReference type="RefSeq" id="WP_306884968.1">
    <property type="nucleotide sequence ID" value="NZ_JAUSUL010000002.1"/>
</dbReference>
<evidence type="ECO:0000313" key="15">
    <source>
        <dbReference type="Proteomes" id="UP001229244"/>
    </source>
</evidence>
<comment type="subcellular location">
    <subcellularLocation>
        <location evidence="2">Membrane</location>
    </subcellularLocation>
</comment>
<feature type="transmembrane region" description="Helical" evidence="11">
    <location>
        <begin position="172"/>
        <end position="191"/>
    </location>
</feature>
<keyword evidence="5" id="KW-0808">Transferase</keyword>
<evidence type="ECO:0000256" key="2">
    <source>
        <dbReference type="ARBA" id="ARBA00004370"/>
    </source>
</evidence>
<organism evidence="14 15">
    <name type="scientific">Amorphus orientalis</name>
    <dbReference type="NCBI Taxonomy" id="649198"/>
    <lineage>
        <taxon>Bacteria</taxon>
        <taxon>Pseudomonadati</taxon>
        <taxon>Pseudomonadota</taxon>
        <taxon>Alphaproteobacteria</taxon>
        <taxon>Hyphomicrobiales</taxon>
        <taxon>Amorphaceae</taxon>
        <taxon>Amorphus</taxon>
    </lineage>
</organism>
<dbReference type="SUPFAM" id="SSF47384">
    <property type="entry name" value="Homodimeric domain of signal transducing histidine kinase"/>
    <property type="match status" value="1"/>
</dbReference>
<protein>
    <recommendedName>
        <fullName evidence="3">histidine kinase</fullName>
        <ecNumber evidence="3">2.7.13.3</ecNumber>
    </recommendedName>
</protein>
<dbReference type="Pfam" id="PF02518">
    <property type="entry name" value="HATPase_c"/>
    <property type="match status" value="1"/>
</dbReference>
<evidence type="ECO:0000256" key="10">
    <source>
        <dbReference type="ARBA" id="ARBA00023136"/>
    </source>
</evidence>
<accession>A0AAE3VMB5</accession>
<name>A0AAE3VMB5_9HYPH</name>
<dbReference type="PROSITE" id="PS50109">
    <property type="entry name" value="HIS_KIN"/>
    <property type="match status" value="1"/>
</dbReference>
<dbReference type="Proteomes" id="UP001229244">
    <property type="component" value="Unassembled WGS sequence"/>
</dbReference>
<dbReference type="GO" id="GO:0005886">
    <property type="term" value="C:plasma membrane"/>
    <property type="evidence" value="ECO:0007669"/>
    <property type="project" value="TreeGrafter"/>
</dbReference>
<dbReference type="SUPFAM" id="SSF55874">
    <property type="entry name" value="ATPase domain of HSP90 chaperone/DNA topoisomerase II/histidine kinase"/>
    <property type="match status" value="1"/>
</dbReference>
<dbReference type="PANTHER" id="PTHR45436">
    <property type="entry name" value="SENSOR HISTIDINE KINASE YKOH"/>
    <property type="match status" value="1"/>
</dbReference>
<evidence type="ECO:0000256" key="9">
    <source>
        <dbReference type="ARBA" id="ARBA00023012"/>
    </source>
</evidence>
<evidence type="ECO:0000256" key="4">
    <source>
        <dbReference type="ARBA" id="ARBA00022553"/>
    </source>
</evidence>
<reference evidence="14" key="1">
    <citation type="submission" date="2023-07" db="EMBL/GenBank/DDBJ databases">
        <title>Genomic Encyclopedia of Type Strains, Phase IV (KMG-IV): sequencing the most valuable type-strain genomes for metagenomic binning, comparative biology and taxonomic classification.</title>
        <authorList>
            <person name="Goeker M."/>
        </authorList>
    </citation>
    <scope>NUCLEOTIDE SEQUENCE</scope>
    <source>
        <strain evidence="14">DSM 21202</strain>
    </source>
</reference>
<proteinExistence type="predicted"/>
<feature type="domain" description="HAMP" evidence="13">
    <location>
        <begin position="192"/>
        <end position="243"/>
    </location>
</feature>
<keyword evidence="8 11" id="KW-1133">Transmembrane helix</keyword>
<keyword evidence="7 14" id="KW-0418">Kinase</keyword>
<comment type="caution">
    <text evidence="14">The sequence shown here is derived from an EMBL/GenBank/DDBJ whole genome shotgun (WGS) entry which is preliminary data.</text>
</comment>
<evidence type="ECO:0000259" key="13">
    <source>
        <dbReference type="PROSITE" id="PS50885"/>
    </source>
</evidence>